<dbReference type="GO" id="GO:0016020">
    <property type="term" value="C:membrane"/>
    <property type="evidence" value="ECO:0007669"/>
    <property type="project" value="TreeGrafter"/>
</dbReference>
<feature type="non-terminal residue" evidence="2">
    <location>
        <position position="1"/>
    </location>
</feature>
<dbReference type="Gene3D" id="3.40.50.300">
    <property type="entry name" value="P-loop containing nucleotide triphosphate hydrolases"/>
    <property type="match status" value="1"/>
</dbReference>
<name>A0A699ZY29_HAELA</name>
<reference evidence="2 3" key="1">
    <citation type="submission" date="2020-02" db="EMBL/GenBank/DDBJ databases">
        <title>Draft genome sequence of Haematococcus lacustris strain NIES-144.</title>
        <authorList>
            <person name="Morimoto D."/>
            <person name="Nakagawa S."/>
            <person name="Yoshida T."/>
            <person name="Sawayama S."/>
        </authorList>
    </citation>
    <scope>NUCLEOTIDE SEQUENCE [LARGE SCALE GENOMIC DNA]</scope>
    <source>
        <strain evidence="2 3">NIES-144</strain>
    </source>
</reference>
<accession>A0A699ZY29</accession>
<dbReference type="AlphaFoldDB" id="A0A699ZY29"/>
<dbReference type="SUPFAM" id="SSF52540">
    <property type="entry name" value="P-loop containing nucleoside triphosphate hydrolases"/>
    <property type="match status" value="1"/>
</dbReference>
<dbReference type="EMBL" id="BLLF01001721">
    <property type="protein sequence ID" value="GFH20902.1"/>
    <property type="molecule type" value="Genomic_DNA"/>
</dbReference>
<organism evidence="2 3">
    <name type="scientific">Haematococcus lacustris</name>
    <name type="common">Green alga</name>
    <name type="synonym">Haematococcus pluvialis</name>
    <dbReference type="NCBI Taxonomy" id="44745"/>
    <lineage>
        <taxon>Eukaryota</taxon>
        <taxon>Viridiplantae</taxon>
        <taxon>Chlorophyta</taxon>
        <taxon>core chlorophytes</taxon>
        <taxon>Chlorophyceae</taxon>
        <taxon>CS clade</taxon>
        <taxon>Chlamydomonadales</taxon>
        <taxon>Haematococcaceae</taxon>
        <taxon>Haematococcus</taxon>
    </lineage>
</organism>
<dbReference type="GO" id="GO:0005737">
    <property type="term" value="C:cytoplasm"/>
    <property type="evidence" value="ECO:0007669"/>
    <property type="project" value="TreeGrafter"/>
</dbReference>
<dbReference type="InterPro" id="IPR027417">
    <property type="entry name" value="P-loop_NTPase"/>
</dbReference>
<proteinExistence type="predicted"/>
<feature type="non-terminal residue" evidence="2">
    <location>
        <position position="112"/>
    </location>
</feature>
<dbReference type="Pfam" id="PF01031">
    <property type="entry name" value="Dynamin_M"/>
    <property type="match status" value="1"/>
</dbReference>
<evidence type="ECO:0000259" key="1">
    <source>
        <dbReference type="Pfam" id="PF01031"/>
    </source>
</evidence>
<dbReference type="GO" id="GO:0003924">
    <property type="term" value="F:GTPase activity"/>
    <property type="evidence" value="ECO:0007669"/>
    <property type="project" value="TreeGrafter"/>
</dbReference>
<keyword evidence="3" id="KW-1185">Reference proteome</keyword>
<evidence type="ECO:0000313" key="2">
    <source>
        <dbReference type="EMBL" id="GFH20902.1"/>
    </source>
</evidence>
<dbReference type="PANTHER" id="PTHR11566">
    <property type="entry name" value="DYNAMIN"/>
    <property type="match status" value="1"/>
</dbReference>
<dbReference type="PANTHER" id="PTHR11566:SF21">
    <property type="entry name" value="DYNAMIN RELATED PROTEIN 1, ISOFORM A"/>
    <property type="match status" value="1"/>
</dbReference>
<dbReference type="Proteomes" id="UP000485058">
    <property type="component" value="Unassembled WGS sequence"/>
</dbReference>
<dbReference type="GO" id="GO:0008017">
    <property type="term" value="F:microtubule binding"/>
    <property type="evidence" value="ECO:0007669"/>
    <property type="project" value="TreeGrafter"/>
</dbReference>
<protein>
    <submittedName>
        <fullName evidence="2">Dynamin-related GTPase</fullName>
    </submittedName>
</protein>
<dbReference type="InterPro" id="IPR022812">
    <property type="entry name" value="Dynamin"/>
</dbReference>
<evidence type="ECO:0000313" key="3">
    <source>
        <dbReference type="Proteomes" id="UP000485058"/>
    </source>
</evidence>
<dbReference type="GO" id="GO:0005874">
    <property type="term" value="C:microtubule"/>
    <property type="evidence" value="ECO:0007669"/>
    <property type="project" value="TreeGrafter"/>
</dbReference>
<comment type="caution">
    <text evidence="2">The sequence shown here is derived from an EMBL/GenBank/DDBJ whole genome shotgun (WGS) entry which is preliminary data.</text>
</comment>
<feature type="domain" description="Dynamin stalk" evidence="1">
    <location>
        <begin position="7"/>
        <end position="82"/>
    </location>
</feature>
<gene>
    <name evidence="2" type="ORF">HaLaN_18109</name>
</gene>
<sequence>MDRGTSAAHILRNTHIPLRLGYVAVVNRSQEDINQAKSIPDARRAEDRFFSSKPEYRDVLSHCGVTQLARRLNLLLVDHIRDLSTQRLSGGARIRAVFNTMFGPTLRDLAPH</sequence>
<dbReference type="InterPro" id="IPR000375">
    <property type="entry name" value="Dynamin_stalk"/>
</dbReference>